<feature type="non-terminal residue" evidence="2">
    <location>
        <position position="570"/>
    </location>
</feature>
<gene>
    <name evidence="2" type="ORF">VOLCADRAFT_104841</name>
</gene>
<dbReference type="GeneID" id="9617998"/>
<sequence>MRRPLCCEFFLGRDPLQRAFVASVCFGTNTAGLSPGDRGSPWVTQLHHRSNHRRRSDGVFPGSLDSSQLLHQRLAALSRCPRSVLRMDTFTAAHRKVSFTPQISQMPVVETPACIVNVVNLSIQRHVSIWELGHLELVAHLEATLSELEVCQSQNVKLTRDMDQLTVKMLGCEDELREQAKQGGGQELTALLEKAYTTGAAHDFKLELAQHSSSSCWALQRASTQHGGASAQRRCGGRILHHATEPWRSAGVFKFVSDNLNGPCLRTVRGARASSAYFRLDSVHENVQQAEDVSPNPNCAPKELMMAHNTLQVKSVEQLQDELLKRGLAKSLYVHVMVPTAPHAGFLPALCTASDNTDGSVELLRKMMEVDEALHGAGGVAMGHCGDADKGTLAGKVLWCHGVCSLRWAPSNNVDCLRYIGDLQQDENGRLKCLMPHALTHSANALWETNNIVPSVYMLPGRDDPSGGQYIMHEDDKVSLRDYCETHKFVLDEKGAGWRGNRAVQAPIQASLAPGGLMSTPKPGQPRQRKLELRVDSAARGDVAAALGQQTKSGRKVQPTLPGGHLVRIE</sequence>
<dbReference type="AlphaFoldDB" id="D8TWG2"/>
<accession>D8TWG2</accession>
<dbReference type="OrthoDB" id="549416at2759"/>
<dbReference type="EMBL" id="GL378341">
    <property type="protein sequence ID" value="EFJ48042.1"/>
    <property type="molecule type" value="Genomic_DNA"/>
</dbReference>
<protein>
    <submittedName>
        <fullName evidence="2">Uncharacterized protein</fullName>
    </submittedName>
</protein>
<dbReference type="RefSeq" id="XP_002950727.1">
    <property type="nucleotide sequence ID" value="XM_002950681.1"/>
</dbReference>
<dbReference type="InParanoid" id="D8TWG2"/>
<evidence type="ECO:0000313" key="3">
    <source>
        <dbReference type="Proteomes" id="UP000001058"/>
    </source>
</evidence>
<dbReference type="Proteomes" id="UP000001058">
    <property type="component" value="Unassembled WGS sequence"/>
</dbReference>
<name>D8TWG2_VOLCA</name>
<feature type="region of interest" description="Disordered" evidence="1">
    <location>
        <begin position="547"/>
        <end position="570"/>
    </location>
</feature>
<evidence type="ECO:0000256" key="1">
    <source>
        <dbReference type="SAM" id="MobiDB-lite"/>
    </source>
</evidence>
<reference evidence="2 3" key="1">
    <citation type="journal article" date="2010" name="Science">
        <title>Genomic analysis of organismal complexity in the multicellular green alga Volvox carteri.</title>
        <authorList>
            <person name="Prochnik S.E."/>
            <person name="Umen J."/>
            <person name="Nedelcu A.M."/>
            <person name="Hallmann A."/>
            <person name="Miller S.M."/>
            <person name="Nishii I."/>
            <person name="Ferris P."/>
            <person name="Kuo A."/>
            <person name="Mitros T."/>
            <person name="Fritz-Laylin L.K."/>
            <person name="Hellsten U."/>
            <person name="Chapman J."/>
            <person name="Simakov O."/>
            <person name="Rensing S.A."/>
            <person name="Terry A."/>
            <person name="Pangilinan J."/>
            <person name="Kapitonov V."/>
            <person name="Jurka J."/>
            <person name="Salamov A."/>
            <person name="Shapiro H."/>
            <person name="Schmutz J."/>
            <person name="Grimwood J."/>
            <person name="Lindquist E."/>
            <person name="Lucas S."/>
            <person name="Grigoriev I.V."/>
            <person name="Schmitt R."/>
            <person name="Kirk D."/>
            <person name="Rokhsar D.S."/>
        </authorList>
    </citation>
    <scope>NUCLEOTIDE SEQUENCE [LARGE SCALE GENOMIC DNA]</scope>
    <source>
        <strain evidence="3">f. Nagariensis / Eve</strain>
    </source>
</reference>
<dbReference type="KEGG" id="vcn:VOLCADRAFT_104841"/>
<proteinExistence type="predicted"/>
<keyword evidence="3" id="KW-1185">Reference proteome</keyword>
<organism evidence="3">
    <name type="scientific">Volvox carteri f. nagariensis</name>
    <dbReference type="NCBI Taxonomy" id="3068"/>
    <lineage>
        <taxon>Eukaryota</taxon>
        <taxon>Viridiplantae</taxon>
        <taxon>Chlorophyta</taxon>
        <taxon>core chlorophytes</taxon>
        <taxon>Chlorophyceae</taxon>
        <taxon>CS clade</taxon>
        <taxon>Chlamydomonadales</taxon>
        <taxon>Volvocaceae</taxon>
        <taxon>Volvox</taxon>
    </lineage>
</organism>
<evidence type="ECO:0000313" key="2">
    <source>
        <dbReference type="EMBL" id="EFJ48042.1"/>
    </source>
</evidence>